<reference evidence="1" key="1">
    <citation type="submission" date="2021-06" db="EMBL/GenBank/DDBJ databases">
        <authorList>
            <person name="Kallberg Y."/>
            <person name="Tangrot J."/>
            <person name="Rosling A."/>
        </authorList>
    </citation>
    <scope>NUCLEOTIDE SEQUENCE</scope>
    <source>
        <strain evidence="1">CL356</strain>
    </source>
</reference>
<dbReference type="EMBL" id="CAJVPT010001478">
    <property type="protein sequence ID" value="CAG8463221.1"/>
    <property type="molecule type" value="Genomic_DNA"/>
</dbReference>
<accession>A0ACA9KAY0</accession>
<evidence type="ECO:0000313" key="1">
    <source>
        <dbReference type="EMBL" id="CAG8463221.1"/>
    </source>
</evidence>
<proteinExistence type="predicted"/>
<gene>
    <name evidence="1" type="ORF">ACOLOM_LOCUS1260</name>
</gene>
<evidence type="ECO:0000313" key="2">
    <source>
        <dbReference type="Proteomes" id="UP000789525"/>
    </source>
</evidence>
<protein>
    <submittedName>
        <fullName evidence="1">5524_t:CDS:1</fullName>
    </submittedName>
</protein>
<comment type="caution">
    <text evidence="1">The sequence shown here is derived from an EMBL/GenBank/DDBJ whole genome shotgun (WGS) entry which is preliminary data.</text>
</comment>
<sequence length="116" mass="12929">MAIADLKPKPYNFTILEALSASGLRSIRYAKEIPNIKFIVANDLDSDAVESINRNIEYNELDKDLVRANQGDACSVLYQHRKHPDRFDVIDLDPYGTASPFIDGVVQAVEDGGNYV</sequence>
<name>A0ACA9KAY0_9GLOM</name>
<organism evidence="1 2">
    <name type="scientific">Acaulospora colombiana</name>
    <dbReference type="NCBI Taxonomy" id="27376"/>
    <lineage>
        <taxon>Eukaryota</taxon>
        <taxon>Fungi</taxon>
        <taxon>Fungi incertae sedis</taxon>
        <taxon>Mucoromycota</taxon>
        <taxon>Glomeromycotina</taxon>
        <taxon>Glomeromycetes</taxon>
        <taxon>Diversisporales</taxon>
        <taxon>Acaulosporaceae</taxon>
        <taxon>Acaulospora</taxon>
    </lineage>
</organism>
<dbReference type="Proteomes" id="UP000789525">
    <property type="component" value="Unassembled WGS sequence"/>
</dbReference>
<keyword evidence="2" id="KW-1185">Reference proteome</keyword>